<feature type="binding site" evidence="18">
    <location>
        <position position="137"/>
    </location>
    <ligand>
        <name>ATP</name>
        <dbReference type="ChEBI" id="CHEBI:30616"/>
    </ligand>
</feature>
<keyword evidence="16" id="KW-0753">Steroid metabolism</keyword>
<keyword evidence="9 19" id="KW-0418">Kinase</keyword>
<dbReference type="PANTHER" id="PTHR13101:SF1">
    <property type="entry name" value="PHOSPHOMEVALONATE KINASE"/>
    <property type="match status" value="1"/>
</dbReference>
<dbReference type="Pfam" id="PF04275">
    <property type="entry name" value="P-mevalo_kinase"/>
    <property type="match status" value="1"/>
</dbReference>
<comment type="subcellular location">
    <subcellularLocation>
        <location evidence="1">Cytoplasm</location>
        <location evidence="1">Cytosol</location>
    </subcellularLocation>
</comment>
<dbReference type="GO" id="GO:0005524">
    <property type="term" value="F:ATP binding"/>
    <property type="evidence" value="ECO:0007669"/>
    <property type="project" value="UniProtKB-KW"/>
</dbReference>
<dbReference type="PIRSF" id="PIRSF036639">
    <property type="entry name" value="PMK_anim"/>
    <property type="match status" value="1"/>
</dbReference>
<accession>A0AAU9FD76</accession>
<evidence type="ECO:0000313" key="20">
    <source>
        <dbReference type="Proteomes" id="UP001500889"/>
    </source>
</evidence>
<dbReference type="AlphaFoldDB" id="A0AAU9FD76"/>
<evidence type="ECO:0000256" key="4">
    <source>
        <dbReference type="ARBA" id="ARBA00022490"/>
    </source>
</evidence>
<keyword evidence="7" id="KW-0808">Transferase</keyword>
<dbReference type="InterPro" id="IPR005919">
    <property type="entry name" value="Pmev_kin_anim"/>
</dbReference>
<dbReference type="SUPFAM" id="SSF52540">
    <property type="entry name" value="P-loop containing nucleoside triphosphate hydrolases"/>
    <property type="match status" value="1"/>
</dbReference>
<dbReference type="Proteomes" id="UP001500889">
    <property type="component" value="Chromosome U"/>
</dbReference>
<feature type="binding site" evidence="18">
    <location>
        <begin position="10"/>
        <end position="16"/>
    </location>
    <ligand>
        <name>ATP</name>
        <dbReference type="ChEBI" id="CHEBI:30616"/>
    </ligand>
</feature>
<dbReference type="Gene3D" id="3.40.50.300">
    <property type="entry name" value="P-loop containing nucleotide triphosphate hydrolases"/>
    <property type="match status" value="1"/>
</dbReference>
<dbReference type="PANTHER" id="PTHR13101">
    <property type="entry name" value="PHOSPHOMEVALONATE KINASE"/>
    <property type="match status" value="1"/>
</dbReference>
<evidence type="ECO:0000256" key="10">
    <source>
        <dbReference type="ARBA" id="ARBA00022778"/>
    </source>
</evidence>
<dbReference type="InterPro" id="IPR027417">
    <property type="entry name" value="P-loop_NTPase"/>
</dbReference>
<evidence type="ECO:0000256" key="17">
    <source>
        <dbReference type="ARBA" id="ARBA00034549"/>
    </source>
</evidence>
<dbReference type="NCBIfam" id="TIGR01223">
    <property type="entry name" value="Pmev_kin_anim"/>
    <property type="match status" value="1"/>
</dbReference>
<evidence type="ECO:0000256" key="5">
    <source>
        <dbReference type="ARBA" id="ARBA00022516"/>
    </source>
</evidence>
<dbReference type="GO" id="GO:0004631">
    <property type="term" value="F:phosphomevalonate kinase activity"/>
    <property type="evidence" value="ECO:0007669"/>
    <property type="project" value="UniProtKB-EC"/>
</dbReference>
<evidence type="ECO:0000256" key="6">
    <source>
        <dbReference type="ARBA" id="ARBA00022548"/>
    </source>
</evidence>
<dbReference type="GO" id="GO:0005829">
    <property type="term" value="C:cytosol"/>
    <property type="evidence" value="ECO:0007669"/>
    <property type="project" value="UniProtKB-SubCell"/>
</dbReference>
<evidence type="ECO:0000256" key="7">
    <source>
        <dbReference type="ARBA" id="ARBA00022679"/>
    </source>
</evidence>
<organism evidence="19 20">
    <name type="scientific">Drosophila madeirensis</name>
    <name type="common">Fruit fly</name>
    <dbReference type="NCBI Taxonomy" id="30013"/>
    <lineage>
        <taxon>Eukaryota</taxon>
        <taxon>Metazoa</taxon>
        <taxon>Ecdysozoa</taxon>
        <taxon>Arthropoda</taxon>
        <taxon>Hexapoda</taxon>
        <taxon>Insecta</taxon>
        <taxon>Pterygota</taxon>
        <taxon>Neoptera</taxon>
        <taxon>Endopterygota</taxon>
        <taxon>Diptera</taxon>
        <taxon>Brachycera</taxon>
        <taxon>Muscomorpha</taxon>
        <taxon>Ephydroidea</taxon>
        <taxon>Drosophilidae</taxon>
        <taxon>Drosophila</taxon>
        <taxon>Sophophora</taxon>
    </lineage>
</organism>
<dbReference type="FunFam" id="3.40.50.300:FF:001026">
    <property type="entry name" value="Phosphomevalonate kinase"/>
    <property type="match status" value="1"/>
</dbReference>
<dbReference type="GO" id="GO:0019287">
    <property type="term" value="P:isopentenyl diphosphate biosynthetic process, mevalonate pathway"/>
    <property type="evidence" value="ECO:0007669"/>
    <property type="project" value="TreeGrafter"/>
</dbReference>
<evidence type="ECO:0000256" key="16">
    <source>
        <dbReference type="ARBA" id="ARBA00023221"/>
    </source>
</evidence>
<name>A0AAU9FD76_DROMD</name>
<evidence type="ECO:0000256" key="18">
    <source>
        <dbReference type="PIRSR" id="PIRSR036639-1"/>
    </source>
</evidence>
<evidence type="ECO:0000313" key="19">
    <source>
        <dbReference type="EMBL" id="BFF93631.1"/>
    </source>
</evidence>
<keyword evidence="13" id="KW-0756">Sterol biosynthesis</keyword>
<keyword evidence="5" id="KW-0444">Lipid biosynthesis</keyword>
<reference evidence="19 20" key="1">
    <citation type="submission" date="2024-02" db="EMBL/GenBank/DDBJ databases">
        <title>A chromosome-level genome assembly of Drosophila madeirensis, a fruit fly species endemic to Madeira island.</title>
        <authorList>
            <person name="Tomihara K."/>
            <person name="Llopart A."/>
            <person name="Yamamoto D."/>
        </authorList>
    </citation>
    <scope>NUCLEOTIDE SEQUENCE [LARGE SCALE GENOMIC DNA]</scope>
    <source>
        <strain evidence="19 20">RF1</strain>
    </source>
</reference>
<dbReference type="EMBL" id="AP029264">
    <property type="protein sequence ID" value="BFF93631.1"/>
    <property type="molecule type" value="Genomic_DNA"/>
</dbReference>
<evidence type="ECO:0000256" key="14">
    <source>
        <dbReference type="ARBA" id="ARBA00023098"/>
    </source>
</evidence>
<evidence type="ECO:0000256" key="12">
    <source>
        <dbReference type="ARBA" id="ARBA00022955"/>
    </source>
</evidence>
<keyword evidence="15" id="KW-1207">Sterol metabolism</keyword>
<dbReference type="EC" id="2.7.4.2" evidence="3"/>
<keyword evidence="10" id="KW-0152">Cholesterol biosynthesis</keyword>
<proteinExistence type="predicted"/>
<evidence type="ECO:0000256" key="1">
    <source>
        <dbReference type="ARBA" id="ARBA00004514"/>
    </source>
</evidence>
<comment type="pathway">
    <text evidence="2">Isoprenoid biosynthesis; isopentenyl diphosphate biosynthesis via mevalonate pathway; isopentenyl diphosphate from (R)-mevalonate: step 2/3.</text>
</comment>
<evidence type="ECO:0000256" key="15">
    <source>
        <dbReference type="ARBA" id="ARBA00023166"/>
    </source>
</evidence>
<sequence>MLKIVLISGKRKCGKDYISERLQKRLANRARIVRISEPIKSEWARKLQLDLSALLSDGPYKEQYRRDMIVWSDEMRTKDYGYFCRAAMAEAPLDQTPYVIVSDVRRKNDIKWFRETYGQDMVRTVRLTSRPETRQARGWIFTEGIDDVPSECDLDDYDDSFDFVVPNEDENDQGFIDQLVDMLQLQ</sequence>
<feature type="binding site" evidence="18">
    <location>
        <position position="167"/>
    </location>
    <ligand>
        <name>substrate</name>
    </ligand>
</feature>
<keyword evidence="11 18" id="KW-0067">ATP-binding</keyword>
<keyword evidence="4" id="KW-0963">Cytoplasm</keyword>
<dbReference type="GO" id="GO:0006695">
    <property type="term" value="P:cholesterol biosynthetic process"/>
    <property type="evidence" value="ECO:0007669"/>
    <property type="project" value="UniProtKB-KW"/>
</dbReference>
<protein>
    <recommendedName>
        <fullName evidence="17">Phosphomevalonate kinase</fullName>
        <ecNumber evidence="3">2.7.4.2</ecNumber>
    </recommendedName>
</protein>
<keyword evidence="8 18" id="KW-0547">Nucleotide-binding</keyword>
<evidence type="ECO:0000256" key="9">
    <source>
        <dbReference type="ARBA" id="ARBA00022777"/>
    </source>
</evidence>
<keyword evidence="20" id="KW-1185">Reference proteome</keyword>
<evidence type="ECO:0000256" key="8">
    <source>
        <dbReference type="ARBA" id="ARBA00022741"/>
    </source>
</evidence>
<gene>
    <name evidence="19" type="ORF">DMAD_11448</name>
</gene>
<evidence type="ECO:0000256" key="13">
    <source>
        <dbReference type="ARBA" id="ARBA00023011"/>
    </source>
</evidence>
<evidence type="ECO:0000256" key="11">
    <source>
        <dbReference type="ARBA" id="ARBA00022840"/>
    </source>
</evidence>
<evidence type="ECO:0000256" key="3">
    <source>
        <dbReference type="ARBA" id="ARBA00012958"/>
    </source>
</evidence>
<feature type="binding site" evidence="18">
    <location>
        <position position="178"/>
    </location>
    <ligand>
        <name>ATP</name>
        <dbReference type="ChEBI" id="CHEBI:30616"/>
    </ligand>
</feature>
<keyword evidence="6" id="KW-0153">Cholesterol metabolism</keyword>
<evidence type="ECO:0000256" key="2">
    <source>
        <dbReference type="ARBA" id="ARBA00005017"/>
    </source>
</evidence>
<keyword evidence="12" id="KW-0752">Steroid biosynthesis</keyword>
<keyword evidence="14" id="KW-0443">Lipid metabolism</keyword>